<dbReference type="InterPro" id="IPR012338">
    <property type="entry name" value="Beta-lactam/transpept-like"/>
</dbReference>
<dbReference type="PANTHER" id="PTHR43283">
    <property type="entry name" value="BETA-LACTAMASE-RELATED"/>
    <property type="match status" value="1"/>
</dbReference>
<evidence type="ECO:0000259" key="1">
    <source>
        <dbReference type="Pfam" id="PF00144"/>
    </source>
</evidence>
<organism evidence="2">
    <name type="scientific">marine sediment metagenome</name>
    <dbReference type="NCBI Taxonomy" id="412755"/>
    <lineage>
        <taxon>unclassified sequences</taxon>
        <taxon>metagenomes</taxon>
        <taxon>ecological metagenomes</taxon>
    </lineage>
</organism>
<dbReference type="Pfam" id="PF00144">
    <property type="entry name" value="Beta-lactamase"/>
    <property type="match status" value="1"/>
</dbReference>
<reference evidence="2" key="1">
    <citation type="journal article" date="2014" name="Front. Microbiol.">
        <title>High frequency of phylogenetically diverse reductive dehalogenase-homologous genes in deep subseafloor sedimentary metagenomes.</title>
        <authorList>
            <person name="Kawai M."/>
            <person name="Futagami T."/>
            <person name="Toyoda A."/>
            <person name="Takaki Y."/>
            <person name="Nishi S."/>
            <person name="Hori S."/>
            <person name="Arai W."/>
            <person name="Tsubouchi T."/>
            <person name="Morono Y."/>
            <person name="Uchiyama I."/>
            <person name="Ito T."/>
            <person name="Fujiyama A."/>
            <person name="Inagaki F."/>
            <person name="Takami H."/>
        </authorList>
    </citation>
    <scope>NUCLEOTIDE SEQUENCE</scope>
    <source>
        <strain evidence="2">Expedition CK06-06</strain>
    </source>
</reference>
<dbReference type="InterPro" id="IPR050789">
    <property type="entry name" value="Diverse_Enzym_Activities"/>
</dbReference>
<accession>X0VTJ7</accession>
<dbReference type="EMBL" id="BARS01038345">
    <property type="protein sequence ID" value="GAG21560.1"/>
    <property type="molecule type" value="Genomic_DNA"/>
</dbReference>
<sequence length="228" mass="25708">PKPGRFAKPEDRDITFRQLISNTSGYMKPGETPGQQYHYQTFGMNVLCHGIESAYGVYDSSDPDRLPGIGKLIEDKIRNPIGGTWAYRYTDFQHAPDAYTHIFGHSARCDTSARDLARMGLLWLHFGRWNDTQVIPEEWMREASVTAPDIRANCPREEWCYGYAFWTNDHGLLWPSLPTDSFAASGAGQKHSWVCPSLDLVVAQSPGIWEDQRENDQGILGRVVAALS</sequence>
<name>X0VTJ7_9ZZZZ</name>
<comment type="caution">
    <text evidence="2">The sequence shown here is derived from an EMBL/GenBank/DDBJ whole genome shotgun (WGS) entry which is preliminary data.</text>
</comment>
<dbReference type="Gene3D" id="3.40.710.10">
    <property type="entry name" value="DD-peptidase/beta-lactamase superfamily"/>
    <property type="match status" value="1"/>
</dbReference>
<evidence type="ECO:0000313" key="2">
    <source>
        <dbReference type="EMBL" id="GAG21560.1"/>
    </source>
</evidence>
<dbReference type="PANTHER" id="PTHR43283:SF7">
    <property type="entry name" value="BETA-LACTAMASE-RELATED DOMAIN-CONTAINING PROTEIN"/>
    <property type="match status" value="1"/>
</dbReference>
<protein>
    <recommendedName>
        <fullName evidence="1">Beta-lactamase-related domain-containing protein</fullName>
    </recommendedName>
</protein>
<feature type="domain" description="Beta-lactamase-related" evidence="1">
    <location>
        <begin position="5"/>
        <end position="203"/>
    </location>
</feature>
<feature type="non-terminal residue" evidence="2">
    <location>
        <position position="1"/>
    </location>
</feature>
<dbReference type="SUPFAM" id="SSF56601">
    <property type="entry name" value="beta-lactamase/transpeptidase-like"/>
    <property type="match status" value="1"/>
</dbReference>
<proteinExistence type="predicted"/>
<dbReference type="InterPro" id="IPR001466">
    <property type="entry name" value="Beta-lactam-related"/>
</dbReference>
<gene>
    <name evidence="2" type="ORF">S01H1_58687</name>
</gene>
<dbReference type="AlphaFoldDB" id="X0VTJ7"/>